<dbReference type="GO" id="GO:0004519">
    <property type="term" value="F:endonuclease activity"/>
    <property type="evidence" value="ECO:0007669"/>
    <property type="project" value="UniProtKB-KW"/>
</dbReference>
<keyword evidence="3" id="KW-1185">Reference proteome</keyword>
<dbReference type="PANTHER" id="PTHR24094:SF15">
    <property type="entry name" value="AMP-DEPENDENT SYNTHETASE_LIGASE DOMAIN-CONTAINING PROTEIN-RELATED"/>
    <property type="match status" value="1"/>
</dbReference>
<keyword evidence="2" id="KW-0540">Nuclease</keyword>
<keyword evidence="2" id="KW-0255">Endonuclease</keyword>
<evidence type="ECO:0000313" key="2">
    <source>
        <dbReference type="EMBL" id="GAA4107580.1"/>
    </source>
</evidence>
<dbReference type="EMBL" id="BAAAZH010000001">
    <property type="protein sequence ID" value="GAA4107580.1"/>
    <property type="molecule type" value="Genomic_DNA"/>
</dbReference>
<evidence type="ECO:0000259" key="1">
    <source>
        <dbReference type="Pfam" id="PF07510"/>
    </source>
</evidence>
<dbReference type="Proteomes" id="UP001501495">
    <property type="component" value="Unassembled WGS sequence"/>
</dbReference>
<evidence type="ECO:0000313" key="3">
    <source>
        <dbReference type="Proteomes" id="UP001501495"/>
    </source>
</evidence>
<dbReference type="PANTHER" id="PTHR24094">
    <property type="entry name" value="SECRETED PROTEIN"/>
    <property type="match status" value="1"/>
</dbReference>
<name>A0ABP7X8R7_9ACTN</name>
<accession>A0ABP7X8R7</accession>
<protein>
    <submittedName>
        <fullName evidence="2">HNH endonuclease family protein</fullName>
    </submittedName>
</protein>
<comment type="caution">
    <text evidence="2">The sequence shown here is derived from an EMBL/GenBank/DDBJ whole genome shotgun (WGS) entry which is preliminary data.</text>
</comment>
<dbReference type="Pfam" id="PF07510">
    <property type="entry name" value="GmrSD_C"/>
    <property type="match status" value="1"/>
</dbReference>
<dbReference type="RefSeq" id="WP_344731172.1">
    <property type="nucleotide sequence ID" value="NZ_BAAAZH010000001.1"/>
</dbReference>
<keyword evidence="2" id="KW-0378">Hydrolase</keyword>
<organism evidence="2 3">
    <name type="scientific">Nocardioides fonticola</name>
    <dbReference type="NCBI Taxonomy" id="450363"/>
    <lineage>
        <taxon>Bacteria</taxon>
        <taxon>Bacillati</taxon>
        <taxon>Actinomycetota</taxon>
        <taxon>Actinomycetes</taxon>
        <taxon>Propionibacteriales</taxon>
        <taxon>Nocardioidaceae</taxon>
        <taxon>Nocardioides</taxon>
    </lineage>
</organism>
<sequence>MTNPPRRTVRSSLGAAIATIVLLTLSPLAAPSPVRAVEAGRAGERVVTTTAAALAALPVAAETPDGYDRDLFRHWIDADGDGCDTRDEVLIVENRSSSMTVGSGCALDDGRWRSWYDAVVTTDPSTFDIDHLVPLAEAWASGARSWSAQRRQDFANDLGDARALVAVTASSNRSKSDRDPAEWLPAKHRCRYTAWWLAVKSRWSLAIDSAERDALTALVDRCGSRRLAYRPASSSNS</sequence>
<proteinExistence type="predicted"/>
<reference evidence="3" key="1">
    <citation type="journal article" date="2019" name="Int. J. Syst. Evol. Microbiol.">
        <title>The Global Catalogue of Microorganisms (GCM) 10K type strain sequencing project: providing services to taxonomists for standard genome sequencing and annotation.</title>
        <authorList>
            <consortium name="The Broad Institute Genomics Platform"/>
            <consortium name="The Broad Institute Genome Sequencing Center for Infectious Disease"/>
            <person name="Wu L."/>
            <person name="Ma J."/>
        </authorList>
    </citation>
    <scope>NUCLEOTIDE SEQUENCE [LARGE SCALE GENOMIC DNA]</scope>
    <source>
        <strain evidence="3">JCM 16703</strain>
    </source>
</reference>
<gene>
    <name evidence="2" type="ORF">GCM10022215_00560</name>
</gene>
<dbReference type="InterPro" id="IPR011089">
    <property type="entry name" value="GmrSD_C"/>
</dbReference>
<feature type="domain" description="GmrSD restriction endonucleases C-terminal" evidence="1">
    <location>
        <begin position="118"/>
        <end position="217"/>
    </location>
</feature>